<keyword evidence="5" id="KW-1185">Reference proteome</keyword>
<dbReference type="InterPro" id="IPR036291">
    <property type="entry name" value="NAD(P)-bd_dom_sf"/>
</dbReference>
<evidence type="ECO:0000313" key="4">
    <source>
        <dbReference type="EMBL" id="GIQ66080.1"/>
    </source>
</evidence>
<evidence type="ECO:0000259" key="3">
    <source>
        <dbReference type="Pfam" id="PF08338"/>
    </source>
</evidence>
<feature type="domain" description="NAD-dependent epimerase/dehydratase" evidence="2">
    <location>
        <begin position="4"/>
        <end position="215"/>
    </location>
</feature>
<evidence type="ECO:0000256" key="1">
    <source>
        <dbReference type="ARBA" id="ARBA00009353"/>
    </source>
</evidence>
<dbReference type="PANTHER" id="PTHR11092:SF0">
    <property type="entry name" value="EPIMERASE FAMILY PROTEIN SDR39U1"/>
    <property type="match status" value="1"/>
</dbReference>
<dbReference type="NCBIfam" id="TIGR01777">
    <property type="entry name" value="yfcH"/>
    <property type="match status" value="1"/>
</dbReference>
<sequence length="300" mass="32558">MKVAIAGGTGFIGSALTNALLERGDEVWVITRSPRKITGGETREKLHGVTWDECAAQPGKLQGVEAVVNLAGETINQRWTAGAKKRIVDSRLFAAREIARLAERLEPRPHTVINSSGVSIYGTSETETFDEDSPAVESDFLSRVAVRWEEAAGAIPAGRVIRLRTGVVLGRGGAFPLMALPYRLFAGGRIGSGRQWMSWIHIEDMVRLILHCLDTPGIAGPVNATSPEPVTNDRFGRALAKAMGRPHWLPVPAAAMKALLGEMSTLLLDGQRVIPRKALETGFRFRFPDIQSAVHNLVGR</sequence>
<dbReference type="CDD" id="cd05242">
    <property type="entry name" value="SDR_a8"/>
    <property type="match status" value="1"/>
</dbReference>
<proteinExistence type="inferred from homology"/>
<dbReference type="Pfam" id="PF01370">
    <property type="entry name" value="Epimerase"/>
    <property type="match status" value="1"/>
</dbReference>
<comment type="caution">
    <text evidence="4">The sequence shown here is derived from an EMBL/GenBank/DDBJ whole genome shotgun (WGS) entry which is preliminary data.</text>
</comment>
<dbReference type="InterPro" id="IPR013549">
    <property type="entry name" value="DUF1731"/>
</dbReference>
<gene>
    <name evidence="4" type="primary">yfhF</name>
    <name evidence="4" type="ORF">PACILC2_46480</name>
</gene>
<dbReference type="EMBL" id="BOVJ01000165">
    <property type="protein sequence ID" value="GIQ66080.1"/>
    <property type="molecule type" value="Genomic_DNA"/>
</dbReference>
<dbReference type="InterPro" id="IPR001509">
    <property type="entry name" value="Epimerase_deHydtase"/>
</dbReference>
<comment type="similarity">
    <text evidence="1">Belongs to the NAD(P)-dependent epimerase/dehydratase family. SDR39U1 subfamily.</text>
</comment>
<dbReference type="SUPFAM" id="SSF51735">
    <property type="entry name" value="NAD(P)-binding Rossmann-fold domains"/>
    <property type="match status" value="1"/>
</dbReference>
<name>A0ABQ4ND26_9BACL</name>
<dbReference type="RefSeq" id="WP_213530632.1">
    <property type="nucleotide sequence ID" value="NZ_BOVJ01000165.1"/>
</dbReference>
<dbReference type="InterPro" id="IPR010099">
    <property type="entry name" value="SDR39U1"/>
</dbReference>
<protein>
    <submittedName>
        <fullName evidence="4">Epimerase family protein YfhF</fullName>
    </submittedName>
</protein>
<dbReference type="Proteomes" id="UP000680304">
    <property type="component" value="Unassembled WGS sequence"/>
</dbReference>
<organism evidence="4 5">
    <name type="scientific">Paenibacillus cisolokensis</name>
    <dbReference type="NCBI Taxonomy" id="1658519"/>
    <lineage>
        <taxon>Bacteria</taxon>
        <taxon>Bacillati</taxon>
        <taxon>Bacillota</taxon>
        <taxon>Bacilli</taxon>
        <taxon>Bacillales</taxon>
        <taxon>Paenibacillaceae</taxon>
        <taxon>Paenibacillus</taxon>
    </lineage>
</organism>
<accession>A0ABQ4ND26</accession>
<feature type="domain" description="DUF1731" evidence="3">
    <location>
        <begin position="251"/>
        <end position="297"/>
    </location>
</feature>
<evidence type="ECO:0000259" key="2">
    <source>
        <dbReference type="Pfam" id="PF01370"/>
    </source>
</evidence>
<dbReference type="PANTHER" id="PTHR11092">
    <property type="entry name" value="SUGAR NUCLEOTIDE EPIMERASE RELATED"/>
    <property type="match status" value="1"/>
</dbReference>
<dbReference type="Gene3D" id="3.40.50.720">
    <property type="entry name" value="NAD(P)-binding Rossmann-like Domain"/>
    <property type="match status" value="1"/>
</dbReference>
<dbReference type="Pfam" id="PF08338">
    <property type="entry name" value="DUF1731"/>
    <property type="match status" value="1"/>
</dbReference>
<evidence type="ECO:0000313" key="5">
    <source>
        <dbReference type="Proteomes" id="UP000680304"/>
    </source>
</evidence>
<reference evidence="4 5" key="1">
    <citation type="submission" date="2021-04" db="EMBL/GenBank/DDBJ databases">
        <title>Draft genome sequence of Paenibacillus cisolokensis, LC2-13A.</title>
        <authorList>
            <person name="Uke A."/>
            <person name="Chhe C."/>
            <person name="Baramee S."/>
            <person name="Kosugi A."/>
        </authorList>
    </citation>
    <scope>NUCLEOTIDE SEQUENCE [LARGE SCALE GENOMIC DNA]</scope>
    <source>
        <strain evidence="4 5">LC2-13A</strain>
    </source>
</reference>